<dbReference type="Proteomes" id="UP000233551">
    <property type="component" value="Unassembled WGS sequence"/>
</dbReference>
<gene>
    <name evidence="1" type="ORF">CRG98_026008</name>
</gene>
<reference evidence="1 2" key="1">
    <citation type="submission" date="2017-11" db="EMBL/GenBank/DDBJ databases">
        <title>De-novo sequencing of pomegranate (Punica granatum L.) genome.</title>
        <authorList>
            <person name="Akparov Z."/>
            <person name="Amiraslanov A."/>
            <person name="Hajiyeva S."/>
            <person name="Abbasov M."/>
            <person name="Kaur K."/>
            <person name="Hamwieh A."/>
            <person name="Solovyev V."/>
            <person name="Salamov A."/>
            <person name="Braich B."/>
            <person name="Kosarev P."/>
            <person name="Mahmoud A."/>
            <person name="Hajiyev E."/>
            <person name="Babayeva S."/>
            <person name="Izzatullayeva V."/>
            <person name="Mammadov A."/>
            <person name="Mammadov A."/>
            <person name="Sharifova S."/>
            <person name="Ojaghi J."/>
            <person name="Eynullazada K."/>
            <person name="Bayramov B."/>
            <person name="Abdulazimova A."/>
            <person name="Shahmuradov I."/>
        </authorList>
    </citation>
    <scope>NUCLEOTIDE SEQUENCE [LARGE SCALE GENOMIC DNA]</scope>
    <source>
        <strain evidence="2">cv. AG2017</strain>
        <tissue evidence="1">Leaf</tissue>
    </source>
</reference>
<keyword evidence="2" id="KW-1185">Reference proteome</keyword>
<sequence>MTLRPGSVRTMSEALRAASVASATAIPMSAFFRAGASLTPSPVIPHMCFLSCSFFTISYLTKIRKYEPGKTPANPSAFSISSSTGSAAMLASLSCPSKEAEGYILVPIPSLLPVSLAMAS</sequence>
<organism evidence="1 2">
    <name type="scientific">Punica granatum</name>
    <name type="common">Pomegranate</name>
    <dbReference type="NCBI Taxonomy" id="22663"/>
    <lineage>
        <taxon>Eukaryota</taxon>
        <taxon>Viridiplantae</taxon>
        <taxon>Streptophyta</taxon>
        <taxon>Embryophyta</taxon>
        <taxon>Tracheophyta</taxon>
        <taxon>Spermatophyta</taxon>
        <taxon>Magnoliopsida</taxon>
        <taxon>eudicotyledons</taxon>
        <taxon>Gunneridae</taxon>
        <taxon>Pentapetalae</taxon>
        <taxon>rosids</taxon>
        <taxon>malvids</taxon>
        <taxon>Myrtales</taxon>
        <taxon>Lythraceae</taxon>
        <taxon>Punica</taxon>
    </lineage>
</organism>
<accession>A0A2I0JBE9</accession>
<dbReference type="EMBL" id="PGOL01001850">
    <property type="protein sequence ID" value="PKI53558.1"/>
    <property type="molecule type" value="Genomic_DNA"/>
</dbReference>
<name>A0A2I0JBE9_PUNGR</name>
<comment type="caution">
    <text evidence="1">The sequence shown here is derived from an EMBL/GenBank/DDBJ whole genome shotgun (WGS) entry which is preliminary data.</text>
</comment>
<proteinExistence type="predicted"/>
<dbReference type="AlphaFoldDB" id="A0A2I0JBE9"/>
<protein>
    <submittedName>
        <fullName evidence="1">Uncharacterized protein</fullName>
    </submittedName>
</protein>
<evidence type="ECO:0000313" key="1">
    <source>
        <dbReference type="EMBL" id="PKI53558.1"/>
    </source>
</evidence>
<evidence type="ECO:0000313" key="2">
    <source>
        <dbReference type="Proteomes" id="UP000233551"/>
    </source>
</evidence>